<reference evidence="9" key="1">
    <citation type="journal article" date="2019" name="Insect Biochem. Mol. Biol.">
        <title>Duplication and soldier-specific expression of geranylgeranyl diphosphate synthase genes in a nasute termite Nasutitermes takasagoensis.</title>
        <authorList>
            <person name="Hojo M."/>
            <person name="Shigenobu S."/>
            <person name="Maekawa K."/>
            <person name="Miura T."/>
            <person name="Tokuda G."/>
        </authorList>
    </citation>
    <scope>NUCLEOTIDE SEQUENCE</scope>
</reference>
<feature type="active site" description="Acyl-thioester intermediate" evidence="5">
    <location>
        <position position="90"/>
    </location>
</feature>
<dbReference type="Gene3D" id="3.40.47.10">
    <property type="match status" value="2"/>
</dbReference>
<dbReference type="FunFam" id="3.40.47.10:FF:000010">
    <property type="entry name" value="Acetyl-CoA acetyltransferase (Thiolase)"/>
    <property type="match status" value="1"/>
</dbReference>
<dbReference type="GO" id="GO:0003988">
    <property type="term" value="F:acetyl-CoA C-acyltransferase activity"/>
    <property type="evidence" value="ECO:0007669"/>
    <property type="project" value="UniProtKB-ARBA"/>
</dbReference>
<evidence type="ECO:0000256" key="2">
    <source>
        <dbReference type="ARBA" id="ARBA00010982"/>
    </source>
</evidence>
<dbReference type="PROSITE" id="PS00737">
    <property type="entry name" value="THIOLASE_2"/>
    <property type="match status" value="1"/>
</dbReference>
<keyword evidence="4 6" id="KW-0012">Acyltransferase</keyword>
<feature type="domain" description="Thiolase N-terminal" evidence="7">
    <location>
        <begin position="6"/>
        <end position="262"/>
    </location>
</feature>
<gene>
    <name evidence="9" type="primary">NtACAT2</name>
</gene>
<protein>
    <submittedName>
        <fullName evidence="9">Acetyl-Coenzyme A acetyltransferase, cytosolic</fullName>
    </submittedName>
</protein>
<name>A0A4Y1S3C3_9NEOP</name>
<evidence type="ECO:0000256" key="6">
    <source>
        <dbReference type="RuleBase" id="RU003557"/>
    </source>
</evidence>
<dbReference type="AlphaFoldDB" id="A0A4Y1S3C3"/>
<sequence length="394" mass="41258">MSDRQVFIVSAVRSPTGAYKGSLSALRAHEIGSMVIKEALNRAKVQPEEVSEVIMGQAATAGQGQNPARQAAIGAGIPITVPACLINMLCGSGIKTVYLGTQAIMNHDSDIVVCGGQEVMSQGHHTIFMRQGLNGHQQLSDSVVHDVLTDAFVGLLMGNTAENVAKKYGISREDQDKFAAESQQRVKQAQEAGYFVKEILPITVNGKNGSVVVDRDEPPRHGTTLEVLQRLKPAFQKDGSGTVTAGNSSTYGDAAAAVVLMGSDIIKSRGITPIARVVAFAQVGVDPAYMGIGPVPAITAVLKKAGWNKDDVDLFELNEAFAAQSVAVLRELDIDPNKVNICGGAIALGHPIAASGTRILVTLLHALQRTGGKRGVASLCVGGGMGVALCVERC</sequence>
<dbReference type="PANTHER" id="PTHR18919">
    <property type="entry name" value="ACETYL-COA C-ACYLTRANSFERASE"/>
    <property type="match status" value="1"/>
</dbReference>
<feature type="active site" description="Proton acceptor" evidence="5">
    <location>
        <position position="350"/>
    </location>
</feature>
<keyword evidence="3 6" id="KW-0808">Transferase</keyword>
<comment type="pathway">
    <text evidence="1">Lipid metabolism.</text>
</comment>
<dbReference type="SUPFAM" id="SSF53901">
    <property type="entry name" value="Thiolase-like"/>
    <property type="match status" value="2"/>
</dbReference>
<evidence type="ECO:0000259" key="7">
    <source>
        <dbReference type="Pfam" id="PF00108"/>
    </source>
</evidence>
<dbReference type="InterPro" id="IPR016039">
    <property type="entry name" value="Thiolase-like"/>
</dbReference>
<accession>A0A4Y1S3C3</accession>
<dbReference type="InterPro" id="IPR020610">
    <property type="entry name" value="Thiolase_AS"/>
</dbReference>
<dbReference type="Pfam" id="PF02803">
    <property type="entry name" value="Thiolase_C"/>
    <property type="match status" value="1"/>
</dbReference>
<comment type="similarity">
    <text evidence="2 6">Belongs to the thiolase-like superfamily. Thiolase family.</text>
</comment>
<evidence type="ECO:0000256" key="1">
    <source>
        <dbReference type="ARBA" id="ARBA00005189"/>
    </source>
</evidence>
<evidence type="ECO:0000256" key="5">
    <source>
        <dbReference type="PIRSR" id="PIRSR000429-1"/>
    </source>
</evidence>
<dbReference type="CDD" id="cd00751">
    <property type="entry name" value="thiolase"/>
    <property type="match status" value="1"/>
</dbReference>
<feature type="active site" description="Proton acceptor" evidence="5">
    <location>
        <position position="380"/>
    </location>
</feature>
<dbReference type="Pfam" id="PF00108">
    <property type="entry name" value="Thiolase_N"/>
    <property type="match status" value="1"/>
</dbReference>
<dbReference type="InterPro" id="IPR020613">
    <property type="entry name" value="Thiolase_CS"/>
</dbReference>
<dbReference type="PROSITE" id="PS00099">
    <property type="entry name" value="THIOLASE_3"/>
    <property type="match status" value="1"/>
</dbReference>
<dbReference type="InterPro" id="IPR020617">
    <property type="entry name" value="Thiolase_C"/>
</dbReference>
<dbReference type="EMBL" id="LC440320">
    <property type="protein sequence ID" value="BBH72793.1"/>
    <property type="molecule type" value="mRNA"/>
</dbReference>
<evidence type="ECO:0000313" key="9">
    <source>
        <dbReference type="EMBL" id="BBH72793.1"/>
    </source>
</evidence>
<evidence type="ECO:0000256" key="4">
    <source>
        <dbReference type="ARBA" id="ARBA00023315"/>
    </source>
</evidence>
<proteinExistence type="evidence at transcript level"/>
<evidence type="ECO:0000256" key="3">
    <source>
        <dbReference type="ARBA" id="ARBA00022679"/>
    </source>
</evidence>
<feature type="domain" description="Thiolase C-terminal" evidence="8">
    <location>
        <begin position="272"/>
        <end position="393"/>
    </location>
</feature>
<dbReference type="PANTHER" id="PTHR18919:SF107">
    <property type="entry name" value="ACETYL-COA ACETYLTRANSFERASE, CYTOSOLIC"/>
    <property type="match status" value="1"/>
</dbReference>
<dbReference type="InterPro" id="IPR020615">
    <property type="entry name" value="Thiolase_acyl_enz_int_AS"/>
</dbReference>
<organism evidence="9">
    <name type="scientific">Nasutitermes takasagoensis</name>
    <dbReference type="NCBI Taxonomy" id="62960"/>
    <lineage>
        <taxon>Eukaryota</taxon>
        <taxon>Metazoa</taxon>
        <taxon>Ecdysozoa</taxon>
        <taxon>Arthropoda</taxon>
        <taxon>Hexapoda</taxon>
        <taxon>Insecta</taxon>
        <taxon>Pterygota</taxon>
        <taxon>Neoptera</taxon>
        <taxon>Polyneoptera</taxon>
        <taxon>Dictyoptera</taxon>
        <taxon>Blattodea</taxon>
        <taxon>Blattoidea</taxon>
        <taxon>Termitoidae</taxon>
        <taxon>Termitidae</taxon>
        <taxon>Nasutitermitinae</taxon>
        <taxon>Nasutitermes</taxon>
    </lineage>
</organism>
<dbReference type="NCBIfam" id="TIGR01930">
    <property type="entry name" value="AcCoA-C-Actrans"/>
    <property type="match status" value="1"/>
</dbReference>
<dbReference type="PROSITE" id="PS00098">
    <property type="entry name" value="THIOLASE_1"/>
    <property type="match status" value="1"/>
</dbReference>
<dbReference type="PIRSF" id="PIRSF000429">
    <property type="entry name" value="Ac-CoA_Ac_transf"/>
    <property type="match status" value="1"/>
</dbReference>
<evidence type="ECO:0000259" key="8">
    <source>
        <dbReference type="Pfam" id="PF02803"/>
    </source>
</evidence>
<dbReference type="InterPro" id="IPR020616">
    <property type="entry name" value="Thiolase_N"/>
</dbReference>
<dbReference type="InterPro" id="IPR002155">
    <property type="entry name" value="Thiolase"/>
</dbReference>